<feature type="transmembrane region" description="Helical" evidence="9">
    <location>
        <begin position="71"/>
        <end position="92"/>
    </location>
</feature>
<feature type="transmembrane region" description="Helical" evidence="9">
    <location>
        <begin position="21"/>
        <end position="51"/>
    </location>
</feature>
<evidence type="ECO:0000256" key="4">
    <source>
        <dbReference type="ARBA" id="ARBA00022692"/>
    </source>
</evidence>
<keyword evidence="11" id="KW-1185">Reference proteome</keyword>
<comment type="similarity">
    <text evidence="2">Belongs to the sodium:neurotransmitter symporter (SNF) (TC 2.A.22) family.</text>
</comment>
<evidence type="ECO:0000256" key="9">
    <source>
        <dbReference type="SAM" id="Phobius"/>
    </source>
</evidence>
<evidence type="ECO:0000256" key="2">
    <source>
        <dbReference type="ARBA" id="ARBA00006459"/>
    </source>
</evidence>
<evidence type="ECO:0000313" key="10">
    <source>
        <dbReference type="EMBL" id="KAA3679060.1"/>
    </source>
</evidence>
<dbReference type="SUPFAM" id="SSF161070">
    <property type="entry name" value="SNF-like"/>
    <property type="match status" value="1"/>
</dbReference>
<dbReference type="GO" id="GO:0089718">
    <property type="term" value="P:amino acid import across plasma membrane"/>
    <property type="evidence" value="ECO:0007669"/>
    <property type="project" value="TreeGrafter"/>
</dbReference>
<dbReference type="PANTHER" id="PTHR11616:SF321">
    <property type="entry name" value="SODIUM-DEPENDENT NUTRIENT AMINO ACID TRANSPORTER 1-RELATED"/>
    <property type="match status" value="1"/>
</dbReference>
<evidence type="ECO:0000256" key="7">
    <source>
        <dbReference type="ARBA" id="ARBA00023180"/>
    </source>
</evidence>
<keyword evidence="5 9" id="KW-1133">Transmembrane helix</keyword>
<organism evidence="10 11">
    <name type="scientific">Paragonimus westermani</name>
    <dbReference type="NCBI Taxonomy" id="34504"/>
    <lineage>
        <taxon>Eukaryota</taxon>
        <taxon>Metazoa</taxon>
        <taxon>Spiralia</taxon>
        <taxon>Lophotrochozoa</taxon>
        <taxon>Platyhelminthes</taxon>
        <taxon>Trematoda</taxon>
        <taxon>Digenea</taxon>
        <taxon>Plagiorchiida</taxon>
        <taxon>Troglotremata</taxon>
        <taxon>Troglotrematidae</taxon>
        <taxon>Paragonimus</taxon>
    </lineage>
</organism>
<comment type="caution">
    <text evidence="10">The sequence shown here is derived from an EMBL/GenBank/DDBJ whole genome shotgun (WGS) entry which is preliminary data.</text>
</comment>
<evidence type="ECO:0000256" key="1">
    <source>
        <dbReference type="ARBA" id="ARBA00004141"/>
    </source>
</evidence>
<keyword evidence="8" id="KW-0915">Sodium</keyword>
<evidence type="ECO:0000256" key="8">
    <source>
        <dbReference type="PIRSR" id="PIRSR600175-1"/>
    </source>
</evidence>
<feature type="binding site" evidence="8">
    <location>
        <position position="78"/>
    </location>
    <ligand>
        <name>Na(+)</name>
        <dbReference type="ChEBI" id="CHEBI:29101"/>
        <label>1</label>
    </ligand>
</feature>
<gene>
    <name evidence="10" type="ORF">DEA37_0000274</name>
</gene>
<keyword evidence="7" id="KW-0325">Glycoprotein</keyword>
<dbReference type="PROSITE" id="PS50267">
    <property type="entry name" value="NA_NEUROTRAN_SYMP_3"/>
    <property type="match status" value="1"/>
</dbReference>
<evidence type="ECO:0000256" key="6">
    <source>
        <dbReference type="ARBA" id="ARBA00023136"/>
    </source>
</evidence>
<dbReference type="Pfam" id="PF00209">
    <property type="entry name" value="SNF"/>
    <property type="match status" value="1"/>
</dbReference>
<keyword evidence="3" id="KW-0813">Transport</keyword>
<sequence>MIIHSTGLITQILGLLEQIVLAAYVTAIIPCLFLTIILIRGVTLPGAWMGIKFFLVPAWSKLASFQIWSQAALQIFFSLGPSWGGIIAVASYNKYDHPIMR</sequence>
<proteinExistence type="inferred from homology"/>
<name>A0A5J4NV53_9TREM</name>
<reference evidence="10 11" key="1">
    <citation type="journal article" date="2019" name="Gigascience">
        <title>Whole-genome sequence of the oriental lung fluke Paragonimus westermani.</title>
        <authorList>
            <person name="Oey H."/>
            <person name="Zakrzewski M."/>
            <person name="Narain K."/>
            <person name="Devi K.R."/>
            <person name="Agatsuma T."/>
            <person name="Nawaratna S."/>
            <person name="Gobert G.N."/>
            <person name="Jones M.K."/>
            <person name="Ragan M.A."/>
            <person name="McManus D.P."/>
            <person name="Krause L."/>
        </authorList>
    </citation>
    <scope>NUCLEOTIDE SEQUENCE [LARGE SCALE GENOMIC DNA]</scope>
    <source>
        <strain evidence="10 11">IND2009</strain>
    </source>
</reference>
<keyword evidence="8" id="KW-0479">Metal-binding</keyword>
<comment type="subcellular location">
    <subcellularLocation>
        <location evidence="1">Membrane</location>
        <topology evidence="1">Multi-pass membrane protein</topology>
    </subcellularLocation>
</comment>
<dbReference type="GO" id="GO:0046872">
    <property type="term" value="F:metal ion binding"/>
    <property type="evidence" value="ECO:0007669"/>
    <property type="project" value="UniProtKB-KW"/>
</dbReference>
<dbReference type="EMBL" id="QNGE01000863">
    <property type="protein sequence ID" value="KAA3679060.1"/>
    <property type="molecule type" value="Genomic_DNA"/>
</dbReference>
<accession>A0A5J4NV53</accession>
<evidence type="ECO:0000256" key="5">
    <source>
        <dbReference type="ARBA" id="ARBA00022989"/>
    </source>
</evidence>
<dbReference type="PANTHER" id="PTHR11616">
    <property type="entry name" value="SODIUM/CHLORIDE DEPENDENT TRANSPORTER"/>
    <property type="match status" value="1"/>
</dbReference>
<dbReference type="Proteomes" id="UP000324629">
    <property type="component" value="Unassembled WGS sequence"/>
</dbReference>
<dbReference type="AlphaFoldDB" id="A0A5J4NV53"/>
<dbReference type="GO" id="GO:0005886">
    <property type="term" value="C:plasma membrane"/>
    <property type="evidence" value="ECO:0007669"/>
    <property type="project" value="TreeGrafter"/>
</dbReference>
<keyword evidence="6 9" id="KW-0472">Membrane</keyword>
<evidence type="ECO:0000313" key="11">
    <source>
        <dbReference type="Proteomes" id="UP000324629"/>
    </source>
</evidence>
<keyword evidence="4 9" id="KW-0812">Transmembrane</keyword>
<dbReference type="InterPro" id="IPR037272">
    <property type="entry name" value="SNS_sf"/>
</dbReference>
<dbReference type="GO" id="GO:0005283">
    <property type="term" value="F:amino acid:sodium symporter activity"/>
    <property type="evidence" value="ECO:0007669"/>
    <property type="project" value="TreeGrafter"/>
</dbReference>
<protein>
    <submittedName>
        <fullName evidence="10">Uncharacterized protein</fullName>
    </submittedName>
</protein>
<dbReference type="InterPro" id="IPR000175">
    <property type="entry name" value="Na/ntran_symport"/>
</dbReference>
<evidence type="ECO:0000256" key="3">
    <source>
        <dbReference type="ARBA" id="ARBA00022448"/>
    </source>
</evidence>